<gene>
    <name evidence="1" type="ORF">ACN38_g5733</name>
</gene>
<accession>A0A0M9WFX2</accession>
<evidence type="ECO:0000313" key="1">
    <source>
        <dbReference type="EMBL" id="KOS43342.1"/>
    </source>
</evidence>
<name>A0A0M9WFX2_9EURO</name>
<comment type="caution">
    <text evidence="1">The sequence shown here is derived from an EMBL/GenBank/DDBJ whole genome shotgun (WGS) entry which is preliminary data.</text>
</comment>
<organism evidence="1 2">
    <name type="scientific">Penicillium nordicum</name>
    <dbReference type="NCBI Taxonomy" id="229535"/>
    <lineage>
        <taxon>Eukaryota</taxon>
        <taxon>Fungi</taxon>
        <taxon>Dikarya</taxon>
        <taxon>Ascomycota</taxon>
        <taxon>Pezizomycotina</taxon>
        <taxon>Eurotiomycetes</taxon>
        <taxon>Eurotiomycetidae</taxon>
        <taxon>Eurotiales</taxon>
        <taxon>Aspergillaceae</taxon>
        <taxon>Penicillium</taxon>
    </lineage>
</organism>
<reference evidence="1 2" key="1">
    <citation type="submission" date="2015-08" db="EMBL/GenBank/DDBJ databases">
        <title>Genome sequencing of Penicillium nordicum.</title>
        <authorList>
            <person name="Nguyen H.D."/>
            <person name="Seifert K.A."/>
        </authorList>
    </citation>
    <scope>NUCLEOTIDE SEQUENCE [LARGE SCALE GENOMIC DNA]</scope>
    <source>
        <strain evidence="1 2">DAOMC 185683</strain>
    </source>
</reference>
<dbReference type="EMBL" id="LHQQ01000083">
    <property type="protein sequence ID" value="KOS43342.1"/>
    <property type="molecule type" value="Genomic_DNA"/>
</dbReference>
<dbReference type="Proteomes" id="UP000037696">
    <property type="component" value="Unassembled WGS sequence"/>
</dbReference>
<protein>
    <submittedName>
        <fullName evidence="1">Uncharacterized protein</fullName>
    </submittedName>
</protein>
<sequence>MRLGTISNGIMEHSAGTSVEPSMLLTAFFKVRSNVRFYHDDQIFTVIGADLCLPIKFGKLKAHAITVRVATGI</sequence>
<dbReference type="AlphaFoldDB" id="A0A0M9WFX2"/>
<proteinExistence type="predicted"/>
<evidence type="ECO:0000313" key="2">
    <source>
        <dbReference type="Proteomes" id="UP000037696"/>
    </source>
</evidence>
<keyword evidence="2" id="KW-1185">Reference proteome</keyword>